<feature type="compositionally biased region" description="Acidic residues" evidence="1">
    <location>
        <begin position="687"/>
        <end position="707"/>
    </location>
</feature>
<keyword evidence="3" id="KW-1185">Reference proteome</keyword>
<dbReference type="HOGENOM" id="CLU_334344_0_0_1"/>
<feature type="compositionally biased region" description="Low complexity" evidence="1">
    <location>
        <begin position="103"/>
        <end position="112"/>
    </location>
</feature>
<dbReference type="EMBL" id="KL142372">
    <property type="protein sequence ID" value="KDR80135.1"/>
    <property type="molecule type" value="Genomic_DNA"/>
</dbReference>
<evidence type="ECO:0000313" key="3">
    <source>
        <dbReference type="Proteomes" id="UP000027222"/>
    </source>
</evidence>
<feature type="region of interest" description="Disordered" evidence="1">
    <location>
        <begin position="268"/>
        <end position="304"/>
    </location>
</feature>
<feature type="compositionally biased region" description="Basic and acidic residues" evidence="1">
    <location>
        <begin position="630"/>
        <end position="645"/>
    </location>
</feature>
<name>A0A067TAA0_GALM3</name>
<feature type="compositionally biased region" description="Basic and acidic residues" evidence="1">
    <location>
        <begin position="708"/>
        <end position="723"/>
    </location>
</feature>
<feature type="region of interest" description="Disordered" evidence="1">
    <location>
        <begin position="679"/>
        <end position="753"/>
    </location>
</feature>
<feature type="region of interest" description="Disordered" evidence="1">
    <location>
        <begin position="1"/>
        <end position="143"/>
    </location>
</feature>
<reference evidence="3" key="1">
    <citation type="journal article" date="2014" name="Proc. Natl. Acad. Sci. U.S.A.">
        <title>Extensive sampling of basidiomycete genomes demonstrates inadequacy of the white-rot/brown-rot paradigm for wood decay fungi.</title>
        <authorList>
            <person name="Riley R."/>
            <person name="Salamov A.A."/>
            <person name="Brown D.W."/>
            <person name="Nagy L.G."/>
            <person name="Floudas D."/>
            <person name="Held B.W."/>
            <person name="Levasseur A."/>
            <person name="Lombard V."/>
            <person name="Morin E."/>
            <person name="Otillar R."/>
            <person name="Lindquist E.A."/>
            <person name="Sun H."/>
            <person name="LaButti K.M."/>
            <person name="Schmutz J."/>
            <person name="Jabbour D."/>
            <person name="Luo H."/>
            <person name="Baker S.E."/>
            <person name="Pisabarro A.G."/>
            <person name="Walton J.D."/>
            <person name="Blanchette R.A."/>
            <person name="Henrissat B."/>
            <person name="Martin F."/>
            <person name="Cullen D."/>
            <person name="Hibbett D.S."/>
            <person name="Grigoriev I.V."/>
        </authorList>
    </citation>
    <scope>NUCLEOTIDE SEQUENCE [LARGE SCALE GENOMIC DNA]</scope>
    <source>
        <strain evidence="3">CBS 339.88</strain>
    </source>
</reference>
<feature type="compositionally biased region" description="Polar residues" evidence="1">
    <location>
        <begin position="30"/>
        <end position="39"/>
    </location>
</feature>
<dbReference type="Proteomes" id="UP000027222">
    <property type="component" value="Unassembled WGS sequence"/>
</dbReference>
<feature type="compositionally biased region" description="Polar residues" evidence="1">
    <location>
        <begin position="46"/>
        <end position="59"/>
    </location>
</feature>
<feature type="compositionally biased region" description="Acidic residues" evidence="1">
    <location>
        <begin position="646"/>
        <end position="656"/>
    </location>
</feature>
<feature type="region of interest" description="Disordered" evidence="1">
    <location>
        <begin position="630"/>
        <end position="656"/>
    </location>
</feature>
<feature type="compositionally biased region" description="Low complexity" evidence="1">
    <location>
        <begin position="289"/>
        <end position="304"/>
    </location>
</feature>
<feature type="compositionally biased region" description="Polar residues" evidence="1">
    <location>
        <begin position="74"/>
        <end position="91"/>
    </location>
</feature>
<sequence>MDKRFNLNNYRPAGQRRGEGSSMQPPPPKSTASGLTNAQALDLLVTKSSTGTPRTQIQAHAQAKSSHHRHTPAASGSSLQMPSANIKSNNPYFARPSKPKPSRSPFKPPVRSIGNTKPAINVTASTSIGTSMTTPQANQSPWELPENEDFVTDFSKMVSDDDSPEQSKRFKKRVQDKLSLSKKKRKRLVPAPVPIIPPLELPPAAQAAAPYDRENMKIVDGFRVYNIGRSVFRSQATVVELKLYGRNYDGPMLHTPEDATWNFNANGNGGETGVTVPSQPASSLPASDPNMNANTNPNSSATSKPTEAHITAIGMNVEDASTSATIGVSEVRIATHILSLLQPALDQIGEIRRMQGVMWDVLEKLGGSGNEIAKDKGKGKERDLGNANAMEVDDVVHAKVEEPERERGIGQERTRDVEMVKILGLLADRVKKVGRDVGVIKGVLGVPSHSDFSSDDIRTGNSFSIAGRKRRREESQDDGPEIQEIPNPNLNTEGPGRSILERLDNIEMDVQEWLERARDPLAGVVGGQAAATGGIEEGGVEAIPLIRAPAQPEVEAIPNHVPEPAPTLPQISAPQVLPQPVPSIVHRERGTSPIIIMDRLSQSYNSTIHSALESFLKTFLTQLEDDKTKAMRVHTSQEAEQKLEPELELEDGGEGGGEVEMELEYENSRALSVSSLSSLSSLSSTGIEDDGEVEDEVEDEQEDENEAEGEKEQDVEEGHDNQKDTSMSSAGPKVVEDVFGPLAPNMEFSSPANFIGASASKSKFLSSISKSTIKSKPSTPANGLKNLSSPAVFQLKSKFPTSNSKPNSLLRHPRPTPPDSDQRGPGPSKNVPMTGTPGKPFSCLWAQLSLRRLD</sequence>
<feature type="region of interest" description="Disordered" evidence="1">
    <location>
        <begin position="769"/>
        <end position="788"/>
    </location>
</feature>
<feature type="region of interest" description="Disordered" evidence="1">
    <location>
        <begin position="450"/>
        <end position="496"/>
    </location>
</feature>
<feature type="region of interest" description="Disordered" evidence="1">
    <location>
        <begin position="797"/>
        <end position="840"/>
    </location>
</feature>
<accession>A0A067TAA0</accession>
<organism evidence="2 3">
    <name type="scientific">Galerina marginata (strain CBS 339.88)</name>
    <dbReference type="NCBI Taxonomy" id="685588"/>
    <lineage>
        <taxon>Eukaryota</taxon>
        <taxon>Fungi</taxon>
        <taxon>Dikarya</taxon>
        <taxon>Basidiomycota</taxon>
        <taxon>Agaricomycotina</taxon>
        <taxon>Agaricomycetes</taxon>
        <taxon>Agaricomycetidae</taxon>
        <taxon>Agaricales</taxon>
        <taxon>Agaricineae</taxon>
        <taxon>Strophariaceae</taxon>
        <taxon>Galerina</taxon>
    </lineage>
</organism>
<dbReference type="OrthoDB" id="10688486at2759"/>
<feature type="compositionally biased region" description="Polar residues" evidence="1">
    <location>
        <begin position="275"/>
        <end position="285"/>
    </location>
</feature>
<feature type="compositionally biased region" description="Polar residues" evidence="1">
    <location>
        <begin position="122"/>
        <end position="141"/>
    </location>
</feature>
<gene>
    <name evidence="2" type="ORF">GALMADRAFT_136675</name>
</gene>
<proteinExistence type="predicted"/>
<dbReference type="AlphaFoldDB" id="A0A067TAA0"/>
<feature type="compositionally biased region" description="Low complexity" evidence="1">
    <location>
        <begin position="769"/>
        <end position="780"/>
    </location>
</feature>
<dbReference type="STRING" id="685588.A0A067TAA0"/>
<protein>
    <submittedName>
        <fullName evidence="2">Uncharacterized protein</fullName>
    </submittedName>
</protein>
<evidence type="ECO:0000256" key="1">
    <source>
        <dbReference type="SAM" id="MobiDB-lite"/>
    </source>
</evidence>
<evidence type="ECO:0000313" key="2">
    <source>
        <dbReference type="EMBL" id="KDR80135.1"/>
    </source>
</evidence>